<accession>A0A6J0N4L9</accession>
<dbReference type="PANTHER" id="PTHR48449:SF2">
    <property type="entry name" value="UBIQUITIN-LIKE PROTEASE FAMILY PROFILE DOMAIN-CONTAINING PROTEIN"/>
    <property type="match status" value="1"/>
</dbReference>
<evidence type="ECO:0000256" key="1">
    <source>
        <dbReference type="ARBA" id="ARBA00005234"/>
    </source>
</evidence>
<evidence type="ECO:0000256" key="4">
    <source>
        <dbReference type="SAM" id="MobiDB-lite"/>
    </source>
</evidence>
<dbReference type="OrthoDB" id="10301611at2759"/>
<dbReference type="Proteomes" id="UP000504610">
    <property type="component" value="Chromosome 4"/>
</dbReference>
<dbReference type="GeneID" id="108850591"/>
<gene>
    <name evidence="8" type="primary">LOC108850591</name>
</gene>
<feature type="domain" description="Ubiquitin-like protease family profile" evidence="5">
    <location>
        <begin position="689"/>
        <end position="857"/>
    </location>
</feature>
<evidence type="ECO:0000313" key="7">
    <source>
        <dbReference type="Proteomes" id="UP000504610"/>
    </source>
</evidence>
<proteinExistence type="inferred from homology"/>
<keyword evidence="2" id="KW-0645">Protease</keyword>
<dbReference type="InterPro" id="IPR003653">
    <property type="entry name" value="Peptidase_C48_C"/>
</dbReference>
<name>A0A6J0N4L9_RAPSA</name>
<dbReference type="KEGG" id="rsz:108850591"/>
<evidence type="ECO:0000313" key="8">
    <source>
        <dbReference type="RefSeq" id="XP_018479595.1"/>
    </source>
</evidence>
<reference evidence="8" key="2">
    <citation type="submission" date="2025-08" db="UniProtKB">
        <authorList>
            <consortium name="RefSeq"/>
        </authorList>
    </citation>
    <scope>IDENTIFICATION</scope>
    <source>
        <tissue evidence="8">Leaf</tissue>
    </source>
</reference>
<dbReference type="InterPro" id="IPR015410">
    <property type="entry name" value="DUF1985"/>
</dbReference>
<dbReference type="GO" id="GO:0006508">
    <property type="term" value="P:proteolysis"/>
    <property type="evidence" value="ECO:0007669"/>
    <property type="project" value="UniProtKB-KW"/>
</dbReference>
<dbReference type="SUPFAM" id="SSF54001">
    <property type="entry name" value="Cysteine proteinases"/>
    <property type="match status" value="1"/>
</dbReference>
<evidence type="ECO:0000256" key="3">
    <source>
        <dbReference type="ARBA" id="ARBA00022801"/>
    </source>
</evidence>
<comment type="similarity">
    <text evidence="1">Belongs to the peptidase C48 family.</text>
</comment>
<reference evidence="7" key="1">
    <citation type="journal article" date="2019" name="Database">
        <title>The radish genome database (RadishGD): an integrated information resource for radish genomics.</title>
        <authorList>
            <person name="Yu H.J."/>
            <person name="Baek S."/>
            <person name="Lee Y.J."/>
            <person name="Cho A."/>
            <person name="Mun J.H."/>
        </authorList>
    </citation>
    <scope>NUCLEOTIDE SEQUENCE [LARGE SCALE GENOMIC DNA]</scope>
    <source>
        <strain evidence="7">cv. WK10039</strain>
    </source>
</reference>
<feature type="domain" description="DUF1985" evidence="6">
    <location>
        <begin position="72"/>
        <end position="211"/>
    </location>
</feature>
<dbReference type="InterPro" id="IPR038765">
    <property type="entry name" value="Papain-like_cys_pep_sf"/>
</dbReference>
<feature type="compositionally biased region" description="Low complexity" evidence="4">
    <location>
        <begin position="488"/>
        <end position="499"/>
    </location>
</feature>
<dbReference type="PANTHER" id="PTHR48449">
    <property type="entry name" value="DUF1985 DOMAIN-CONTAINING PROTEIN"/>
    <property type="match status" value="1"/>
</dbReference>
<dbReference type="Pfam" id="PF02902">
    <property type="entry name" value="Peptidase_C48"/>
    <property type="match status" value="1"/>
</dbReference>
<dbReference type="AlphaFoldDB" id="A0A6J0N4L9"/>
<dbReference type="Gene3D" id="3.40.395.10">
    <property type="entry name" value="Adenoviral Proteinase, Chain A"/>
    <property type="match status" value="1"/>
</dbReference>
<dbReference type="GO" id="GO:0008234">
    <property type="term" value="F:cysteine-type peptidase activity"/>
    <property type="evidence" value="ECO:0007669"/>
    <property type="project" value="InterPro"/>
</dbReference>
<keyword evidence="7" id="KW-1185">Reference proteome</keyword>
<evidence type="ECO:0000259" key="6">
    <source>
        <dbReference type="Pfam" id="PF09331"/>
    </source>
</evidence>
<feature type="region of interest" description="Disordered" evidence="4">
    <location>
        <begin position="367"/>
        <end position="401"/>
    </location>
</feature>
<sequence length="878" mass="96862">MPTPELPSCIFAAGEEPSGYRVNSYHKVKVTQSILDALSEDEILFLRNSSFGKVIAIDDNPPFSGAFCYFILARRLKTNKKWEIWVLFAGTPIRISLREFAIVTGLNCGKLPNPKNSRKKNPLNKKLYWNELFGSLKSVSVAMVVEMLKNKKVKDRETRLKFACLAIVSSILLPSSHKPKIHPEHVEMIRDLNEFMAYPWGRLSFQELMSSLLKKDELALSKDSFALRGYVEAIQMVLMAAVPELKEEVTPNAPVVVQDSDSEEADMELHAETEATDKTASANPPENTKYALVPAHAKAIDLECKIRGRSILDSPHEVWDLEADVECPDELEDALVDTVVDLVSSCFRFKKKMFKGGATVLELSRIRNKKRKGKMPKDNNESDDSSDSSGEDTTDQDSGNDLANMVSIKLKEEISRIVEKLDDRISRLEDSFSPLIGMEERMAGMVAEKIDGIQAVVIDTVLSRLRKELPGNDLDFNPAQEAQTSKEPASTTMPTSSSAEQDPKDPEQPTVDPSGAIRKVLSDLHESQVDDGTKQVAEPNHEVVDPLSEIPTETTVPAYSAHTVFEQGPSIPLPEGNKPSFSLGVGVSQPQPTTEVVSATPIGFVLPQVKVPQPTKPSRQSKRARVTPAGLEDFKCDATVLGGLVFMKDLERHYMDVLEQVTWVKSIKISSDREVSAFDFVDIALRSTQMASTVMDSLMEYIRSQTPTSENIVLVSCTKLPATLMSHHSRFLKTALKDRTRFKFSGQSLSCISSGFKGRLYFPFNIDQQHWIGVCVDFKSGVLHVLDCNTALMTDSLMRKELNPLATMLPFIAMDGSKADTGVTPKALSVTRCKGIPQASATTDAAVMTVLLIEAHKDGGVDACKTITPRVLPGAAKQ</sequence>
<dbReference type="Pfam" id="PF09331">
    <property type="entry name" value="DUF1985"/>
    <property type="match status" value="1"/>
</dbReference>
<feature type="region of interest" description="Disordered" evidence="4">
    <location>
        <begin position="261"/>
        <end position="285"/>
    </location>
</feature>
<keyword evidence="3" id="KW-0378">Hydrolase</keyword>
<dbReference type="RefSeq" id="XP_018479595.1">
    <property type="nucleotide sequence ID" value="XM_018624093.1"/>
</dbReference>
<organism evidence="7 8">
    <name type="scientific">Raphanus sativus</name>
    <name type="common">Radish</name>
    <name type="synonym">Raphanus raphanistrum var. sativus</name>
    <dbReference type="NCBI Taxonomy" id="3726"/>
    <lineage>
        <taxon>Eukaryota</taxon>
        <taxon>Viridiplantae</taxon>
        <taxon>Streptophyta</taxon>
        <taxon>Embryophyta</taxon>
        <taxon>Tracheophyta</taxon>
        <taxon>Spermatophyta</taxon>
        <taxon>Magnoliopsida</taxon>
        <taxon>eudicotyledons</taxon>
        <taxon>Gunneridae</taxon>
        <taxon>Pentapetalae</taxon>
        <taxon>rosids</taxon>
        <taxon>malvids</taxon>
        <taxon>Brassicales</taxon>
        <taxon>Brassicaceae</taxon>
        <taxon>Brassiceae</taxon>
        <taxon>Raphanus</taxon>
    </lineage>
</organism>
<feature type="compositionally biased region" description="Acidic residues" evidence="4">
    <location>
        <begin position="381"/>
        <end position="395"/>
    </location>
</feature>
<feature type="compositionally biased region" description="Basic and acidic residues" evidence="4">
    <location>
        <begin position="267"/>
        <end position="277"/>
    </location>
</feature>
<feature type="region of interest" description="Disordered" evidence="4">
    <location>
        <begin position="470"/>
        <end position="514"/>
    </location>
</feature>
<evidence type="ECO:0000259" key="5">
    <source>
        <dbReference type="Pfam" id="PF02902"/>
    </source>
</evidence>
<protein>
    <submittedName>
        <fullName evidence="8">Uncharacterized protein LOC108850591</fullName>
    </submittedName>
</protein>
<evidence type="ECO:0000256" key="2">
    <source>
        <dbReference type="ARBA" id="ARBA00022670"/>
    </source>
</evidence>